<keyword evidence="2" id="KW-1185">Reference proteome</keyword>
<dbReference type="AlphaFoldDB" id="A0A2J6PMV0"/>
<proteinExistence type="predicted"/>
<name>A0A2J6PMV0_9HELO</name>
<dbReference type="Proteomes" id="UP000235672">
    <property type="component" value="Unassembled WGS sequence"/>
</dbReference>
<gene>
    <name evidence="1" type="ORF">NA56DRAFT_710140</name>
</gene>
<organism evidence="1 2">
    <name type="scientific">Hyaloscypha hepaticicola</name>
    <dbReference type="NCBI Taxonomy" id="2082293"/>
    <lineage>
        <taxon>Eukaryota</taxon>
        <taxon>Fungi</taxon>
        <taxon>Dikarya</taxon>
        <taxon>Ascomycota</taxon>
        <taxon>Pezizomycotina</taxon>
        <taxon>Leotiomycetes</taxon>
        <taxon>Helotiales</taxon>
        <taxon>Hyaloscyphaceae</taxon>
        <taxon>Hyaloscypha</taxon>
    </lineage>
</organism>
<evidence type="ECO:0000313" key="2">
    <source>
        <dbReference type="Proteomes" id="UP000235672"/>
    </source>
</evidence>
<sequence>MSVGQVLCKAYFPVNVSSVGPHFTWSPDAQNLPRAFSGSQDQHADLPFVTSERVAISEWYSQFLGPRMPSRITIDTAIRRLNEDDIARLESFKYAEWLTGATQPEQTACEMVNTTSGAIATKVRLFTTCTGRLGLTSCDIKESDHVVRFSGSDVALVVSEPPWHGGRVKGRALILASDNTGRDPDFLASYNGKSRWAVPSSLDSFTENFTTNIRDLKLDTAAPAHSYQKEVERFDVTRDDAYENPSAYWRMATREWEFWTW</sequence>
<protein>
    <submittedName>
        <fullName evidence="1">Uncharacterized protein</fullName>
    </submittedName>
</protein>
<accession>A0A2J6PMV0</accession>
<dbReference type="EMBL" id="KZ613515">
    <property type="protein sequence ID" value="PMD15206.1"/>
    <property type="molecule type" value="Genomic_DNA"/>
</dbReference>
<reference evidence="1 2" key="1">
    <citation type="submission" date="2016-05" db="EMBL/GenBank/DDBJ databases">
        <title>A degradative enzymes factory behind the ericoid mycorrhizal symbiosis.</title>
        <authorList>
            <consortium name="DOE Joint Genome Institute"/>
            <person name="Martino E."/>
            <person name="Morin E."/>
            <person name="Grelet G."/>
            <person name="Kuo A."/>
            <person name="Kohler A."/>
            <person name="Daghino S."/>
            <person name="Barry K."/>
            <person name="Choi C."/>
            <person name="Cichocki N."/>
            <person name="Clum A."/>
            <person name="Copeland A."/>
            <person name="Hainaut M."/>
            <person name="Haridas S."/>
            <person name="Labutti K."/>
            <person name="Lindquist E."/>
            <person name="Lipzen A."/>
            <person name="Khouja H.-R."/>
            <person name="Murat C."/>
            <person name="Ohm R."/>
            <person name="Olson A."/>
            <person name="Spatafora J."/>
            <person name="Veneault-Fourrey C."/>
            <person name="Henrissat B."/>
            <person name="Grigoriev I."/>
            <person name="Martin F."/>
            <person name="Perotto S."/>
        </authorList>
    </citation>
    <scope>NUCLEOTIDE SEQUENCE [LARGE SCALE GENOMIC DNA]</scope>
    <source>
        <strain evidence="1 2">UAMH 7357</strain>
    </source>
</reference>
<evidence type="ECO:0000313" key="1">
    <source>
        <dbReference type="EMBL" id="PMD15206.1"/>
    </source>
</evidence>